<organism evidence="2 3">
    <name type="scientific">Frankliniella fusca</name>
    <dbReference type="NCBI Taxonomy" id="407009"/>
    <lineage>
        <taxon>Eukaryota</taxon>
        <taxon>Metazoa</taxon>
        <taxon>Ecdysozoa</taxon>
        <taxon>Arthropoda</taxon>
        <taxon>Hexapoda</taxon>
        <taxon>Insecta</taxon>
        <taxon>Pterygota</taxon>
        <taxon>Neoptera</taxon>
        <taxon>Paraneoptera</taxon>
        <taxon>Thysanoptera</taxon>
        <taxon>Terebrantia</taxon>
        <taxon>Thripoidea</taxon>
        <taxon>Thripidae</taxon>
        <taxon>Frankliniella</taxon>
    </lineage>
</organism>
<dbReference type="Proteomes" id="UP001219518">
    <property type="component" value="Unassembled WGS sequence"/>
</dbReference>
<sequence length="432" mass="47982">MERKQGEDDEMFRKFRQKVEQKCVEKNAKKKRKLYLGPDSVDSIPRRTKNRFSDNRLCSQSTASEANNVVPFSDCGSESAPLQNQIPIDLNPVGSNAPLSNLDSSCNVIDSGFDQFKSSAQQTLPSEIIWNSEKRTDSKQAILHDDEANSQSYCQQIVADITTHSAKENEIIVANLSVVQTVNLDPYTFGMNSGNNKTAACLSHQMDISDIVSGSKKRAIPERFFELETVDLGQTFVSSSHSDRQTGRICNEADMNQGCSMANYQDLDLAVHSRSVTPVSTVGSEERCSLSSTHHSSTSTNSSSYGRRSRNQSESSLSLLESDNEVEDEQQPFNDNVADSGEEEGRYEQEQAPNDQPADEQGAGQDEERGRQQEEQEDDGQQEVGERENEEHADGRAGRNRQPSHRKLREAMQGGFLNDIDVPLGASRNDIL</sequence>
<reference evidence="2" key="1">
    <citation type="submission" date="2021-07" db="EMBL/GenBank/DDBJ databases">
        <authorList>
            <person name="Catto M.A."/>
            <person name="Jacobson A."/>
            <person name="Kennedy G."/>
            <person name="Labadie P."/>
            <person name="Hunt B.G."/>
            <person name="Srinivasan R."/>
        </authorList>
    </citation>
    <scope>NUCLEOTIDE SEQUENCE</scope>
    <source>
        <strain evidence="2">PL_HMW_Pooled</strain>
        <tissue evidence="2">Head</tissue>
    </source>
</reference>
<evidence type="ECO:0000313" key="2">
    <source>
        <dbReference type="EMBL" id="KAK3910432.1"/>
    </source>
</evidence>
<feature type="compositionally biased region" description="Basic residues" evidence="1">
    <location>
        <begin position="398"/>
        <end position="408"/>
    </location>
</feature>
<dbReference type="EMBL" id="JAHWGI010000165">
    <property type="protein sequence ID" value="KAK3910432.1"/>
    <property type="molecule type" value="Genomic_DNA"/>
</dbReference>
<keyword evidence="3" id="KW-1185">Reference proteome</keyword>
<reference evidence="2" key="2">
    <citation type="journal article" date="2023" name="BMC Genomics">
        <title>Pest status, molecular evolution, and epigenetic factors derived from the genome assembly of Frankliniella fusca, a thysanopteran phytovirus vector.</title>
        <authorList>
            <person name="Catto M.A."/>
            <person name="Labadie P.E."/>
            <person name="Jacobson A.L."/>
            <person name="Kennedy G.G."/>
            <person name="Srinivasan R."/>
            <person name="Hunt B.G."/>
        </authorList>
    </citation>
    <scope>NUCLEOTIDE SEQUENCE</scope>
    <source>
        <strain evidence="2">PL_HMW_Pooled</strain>
    </source>
</reference>
<evidence type="ECO:0000313" key="3">
    <source>
        <dbReference type="Proteomes" id="UP001219518"/>
    </source>
</evidence>
<gene>
    <name evidence="2" type="ORF">KUF71_004196</name>
</gene>
<comment type="caution">
    <text evidence="2">The sequence shown here is derived from an EMBL/GenBank/DDBJ whole genome shotgun (WGS) entry which is preliminary data.</text>
</comment>
<feature type="compositionally biased region" description="Basic and acidic residues" evidence="1">
    <location>
        <begin position="384"/>
        <end position="397"/>
    </location>
</feature>
<evidence type="ECO:0000256" key="1">
    <source>
        <dbReference type="SAM" id="MobiDB-lite"/>
    </source>
</evidence>
<proteinExistence type="predicted"/>
<feature type="region of interest" description="Disordered" evidence="1">
    <location>
        <begin position="282"/>
        <end position="432"/>
    </location>
</feature>
<protein>
    <submittedName>
        <fullName evidence="2">Protein TIC 214</fullName>
    </submittedName>
</protein>
<dbReference type="AlphaFoldDB" id="A0AAE1LA04"/>
<feature type="compositionally biased region" description="Low complexity" evidence="1">
    <location>
        <begin position="289"/>
        <end position="321"/>
    </location>
</feature>
<name>A0AAE1LA04_9NEOP</name>
<accession>A0AAE1LA04</accession>